<proteinExistence type="inferred from homology"/>
<evidence type="ECO:0000256" key="7">
    <source>
        <dbReference type="SAM" id="Phobius"/>
    </source>
</evidence>
<keyword evidence="5 7" id="KW-0472">Membrane</keyword>
<keyword evidence="4 7" id="KW-1133">Transmembrane helix</keyword>
<evidence type="ECO:0000256" key="1">
    <source>
        <dbReference type="ARBA" id="ARBA00004651"/>
    </source>
</evidence>
<feature type="transmembrane region" description="Helical" evidence="7">
    <location>
        <begin position="758"/>
        <end position="780"/>
    </location>
</feature>
<sequence>MSRGLGTGRLGRRALRAFAPVAVMLAVVTLGMAVLATTIPRSVDGFLTEGVRYDVRQATATVRDLRADDFVVFDYGPGTSVDEMDEGSAEVWGNVDDGLAGLRATIPGPLRDATEAADYNVVTEPSRSKPYAKPAAGIRMGYDPRFLSRVTVVEGDAPRTVPDEIPFDAPIDVITTQAIADRLWWKVGETRTLELPDRLEQVITLTGIFEPNDASAPYWEHTSYGLIASVPEEAEYTEALVFANAAGAPAADVSVLNPRSSLWYSVRPDAITASTTEAIARQAREFTTVAQDIGNQTRMPFRTKLPELLDEVAVRNASSQAILATILAGPLGLAVAIEILIARLAVSRLRQSLDLLAARGSSAAQLRVLLALPTLVIGVAATAVGVAIGLLLPGGRLGVGGIAAVAAVAVAPALIVTLLGTASRRSGPSRLPVGRLRIAVEALVAIAAIAALVTITQRGVGSGESVGVDLLAAATPLLLSLLGCVVALRLYPLALGRALAATSRSRAVAPLLGIARALRAGSAGLVPILAVLIGVSVAVFSGVLTTTLSSGLETASRVEVGADIGVADVRLDVATVDEIRGVPGVDSAAAISTENFHYLYPEDQSRVTVTLALVDSADLARVQRDRAYAIPLTDELLTADGGVVPLLVSTSVAESTRGKSSSMLDKYDVRLISPGVYAPIIREAPSWVLADRVHAEALHYATPTTATQVLVRLEPGASVERVRADIQSIAGGGASLTTPADVAQTIIANPAVGGIRGAALLAIAGSVVLSLTALVLTTVIDGRQRRRSLALLAPLGLSGRQGRSAVAWELAPLSLVGLVVGLVLGAVLSLVLLTTVDLRPFTGNAVQPAVVADPLWLLVIVGGFAVILTAVGTLAAWHAVPRNRSTSPTDEGWTS</sequence>
<dbReference type="RefSeq" id="WP_354025785.1">
    <property type="nucleotide sequence ID" value="NZ_JBEPSJ010000004.1"/>
</dbReference>
<keyword evidence="2" id="KW-1003">Cell membrane</keyword>
<feature type="transmembrane region" description="Helical" evidence="7">
    <location>
        <begin position="810"/>
        <end position="835"/>
    </location>
</feature>
<comment type="caution">
    <text evidence="9">The sequence shown here is derived from an EMBL/GenBank/DDBJ whole genome shotgun (WGS) entry which is preliminary data.</text>
</comment>
<reference evidence="9 10" key="1">
    <citation type="submission" date="2024-06" db="EMBL/GenBank/DDBJ databases">
        <title>Sorghum-associated microbial communities from plants grown in Nebraska, USA.</title>
        <authorList>
            <person name="Schachtman D."/>
        </authorList>
    </citation>
    <scope>NUCLEOTIDE SEQUENCE [LARGE SCALE GENOMIC DNA]</scope>
    <source>
        <strain evidence="9 10">2857</strain>
    </source>
</reference>
<dbReference type="Pfam" id="PF02687">
    <property type="entry name" value="FtsX"/>
    <property type="match status" value="1"/>
</dbReference>
<keyword evidence="10" id="KW-1185">Reference proteome</keyword>
<evidence type="ECO:0000313" key="10">
    <source>
        <dbReference type="Proteomes" id="UP001549257"/>
    </source>
</evidence>
<feature type="transmembrane region" description="Helical" evidence="7">
    <location>
        <begin position="321"/>
        <end position="346"/>
    </location>
</feature>
<feature type="domain" description="ABC3 transporter permease C-terminal" evidence="8">
    <location>
        <begin position="762"/>
        <end position="879"/>
    </location>
</feature>
<feature type="transmembrane region" description="Helical" evidence="7">
    <location>
        <begin position="855"/>
        <end position="877"/>
    </location>
</feature>
<feature type="transmembrane region" description="Helical" evidence="7">
    <location>
        <begin position="521"/>
        <end position="544"/>
    </location>
</feature>
<dbReference type="PANTHER" id="PTHR30572">
    <property type="entry name" value="MEMBRANE COMPONENT OF TRANSPORTER-RELATED"/>
    <property type="match status" value="1"/>
</dbReference>
<evidence type="ECO:0000256" key="5">
    <source>
        <dbReference type="ARBA" id="ARBA00023136"/>
    </source>
</evidence>
<feature type="transmembrane region" description="Helical" evidence="7">
    <location>
        <begin position="438"/>
        <end position="457"/>
    </location>
</feature>
<dbReference type="Proteomes" id="UP001549257">
    <property type="component" value="Unassembled WGS sequence"/>
</dbReference>
<comment type="similarity">
    <text evidence="6">Belongs to the ABC-4 integral membrane protein family.</text>
</comment>
<feature type="transmembrane region" description="Helical" evidence="7">
    <location>
        <begin position="397"/>
        <end position="418"/>
    </location>
</feature>
<evidence type="ECO:0000259" key="8">
    <source>
        <dbReference type="Pfam" id="PF02687"/>
    </source>
</evidence>
<evidence type="ECO:0000313" key="9">
    <source>
        <dbReference type="EMBL" id="MET4583619.1"/>
    </source>
</evidence>
<dbReference type="EMBL" id="JBEPSJ010000004">
    <property type="protein sequence ID" value="MET4583619.1"/>
    <property type="molecule type" value="Genomic_DNA"/>
</dbReference>
<feature type="transmembrane region" description="Helical" evidence="7">
    <location>
        <begin position="477"/>
        <end position="500"/>
    </location>
</feature>
<evidence type="ECO:0000256" key="4">
    <source>
        <dbReference type="ARBA" id="ARBA00022989"/>
    </source>
</evidence>
<name>A0ABV2QRB9_9MICO</name>
<dbReference type="InterPro" id="IPR003838">
    <property type="entry name" value="ABC3_permease_C"/>
</dbReference>
<organism evidence="9 10">
    <name type="scientific">Conyzicola nivalis</name>
    <dbReference type="NCBI Taxonomy" id="1477021"/>
    <lineage>
        <taxon>Bacteria</taxon>
        <taxon>Bacillati</taxon>
        <taxon>Actinomycetota</taxon>
        <taxon>Actinomycetes</taxon>
        <taxon>Micrococcales</taxon>
        <taxon>Microbacteriaceae</taxon>
        <taxon>Conyzicola</taxon>
    </lineage>
</organism>
<comment type="subcellular location">
    <subcellularLocation>
        <location evidence="1">Cell membrane</location>
        <topology evidence="1">Multi-pass membrane protein</topology>
    </subcellularLocation>
</comment>
<evidence type="ECO:0000256" key="3">
    <source>
        <dbReference type="ARBA" id="ARBA00022692"/>
    </source>
</evidence>
<accession>A0ABV2QRB9</accession>
<feature type="transmembrane region" description="Helical" evidence="7">
    <location>
        <begin position="21"/>
        <end position="39"/>
    </location>
</feature>
<feature type="transmembrane region" description="Helical" evidence="7">
    <location>
        <begin position="366"/>
        <end position="391"/>
    </location>
</feature>
<protein>
    <submittedName>
        <fullName evidence="9">ABC transport system permease protein</fullName>
    </submittedName>
</protein>
<dbReference type="PANTHER" id="PTHR30572:SF4">
    <property type="entry name" value="ABC TRANSPORTER PERMEASE YTRF"/>
    <property type="match status" value="1"/>
</dbReference>
<evidence type="ECO:0000256" key="2">
    <source>
        <dbReference type="ARBA" id="ARBA00022475"/>
    </source>
</evidence>
<gene>
    <name evidence="9" type="ORF">ABIE21_003145</name>
</gene>
<evidence type="ECO:0000256" key="6">
    <source>
        <dbReference type="ARBA" id="ARBA00038076"/>
    </source>
</evidence>
<keyword evidence="3 7" id="KW-0812">Transmembrane</keyword>
<dbReference type="InterPro" id="IPR050250">
    <property type="entry name" value="Macrolide_Exporter_MacB"/>
</dbReference>